<dbReference type="AlphaFoldDB" id="A0A2L0IHI2"/>
<dbReference type="EMBL" id="CP026377">
    <property type="protein sequence ID" value="AUX93984.1"/>
    <property type="molecule type" value="Genomic_DNA"/>
</dbReference>
<evidence type="ECO:0000259" key="2">
    <source>
        <dbReference type="Pfam" id="PF00534"/>
    </source>
</evidence>
<gene>
    <name evidence="3" type="ORF">C2E15_13450</name>
</gene>
<proteinExistence type="predicted"/>
<dbReference type="Gene3D" id="3.40.50.2000">
    <property type="entry name" value="Glycogen Phosphorylase B"/>
    <property type="match status" value="1"/>
</dbReference>
<name>A0A2L0IHI2_9GAMM</name>
<accession>A0A2L0IHI2</accession>
<organism evidence="3 4">
    <name type="scientific">Mixta gaviniae</name>
    <dbReference type="NCBI Taxonomy" id="665914"/>
    <lineage>
        <taxon>Bacteria</taxon>
        <taxon>Pseudomonadati</taxon>
        <taxon>Pseudomonadota</taxon>
        <taxon>Gammaproteobacteria</taxon>
        <taxon>Enterobacterales</taxon>
        <taxon>Erwiniaceae</taxon>
        <taxon>Mixta</taxon>
    </lineage>
</organism>
<dbReference type="PANTHER" id="PTHR46401">
    <property type="entry name" value="GLYCOSYLTRANSFERASE WBBK-RELATED"/>
    <property type="match status" value="1"/>
</dbReference>
<dbReference type="RefSeq" id="WP_104957820.1">
    <property type="nucleotide sequence ID" value="NZ_CP026377.1"/>
</dbReference>
<dbReference type="Proteomes" id="UP000238365">
    <property type="component" value="Chromosome"/>
</dbReference>
<dbReference type="KEGG" id="pgz:C2E15_13450"/>
<keyword evidence="4" id="KW-1185">Reference proteome</keyword>
<dbReference type="GO" id="GO:0016757">
    <property type="term" value="F:glycosyltransferase activity"/>
    <property type="evidence" value="ECO:0007669"/>
    <property type="project" value="InterPro"/>
</dbReference>
<feature type="domain" description="Glycosyl transferase family 1" evidence="2">
    <location>
        <begin position="194"/>
        <end position="341"/>
    </location>
</feature>
<evidence type="ECO:0000313" key="4">
    <source>
        <dbReference type="Proteomes" id="UP000238365"/>
    </source>
</evidence>
<reference evidence="3 4" key="1">
    <citation type="submission" date="2018-01" db="EMBL/GenBank/DDBJ databases">
        <title>Complete and assembled Genome of Pantoea gaviniae DSM22758T.</title>
        <authorList>
            <person name="Stevens M.J.A."/>
            <person name="Zurfluh K."/>
            <person name="Stephan R."/>
        </authorList>
    </citation>
    <scope>NUCLEOTIDE SEQUENCE [LARGE SCALE GENOMIC DNA]</scope>
    <source>
        <strain evidence="3 4">DSM 22758</strain>
    </source>
</reference>
<evidence type="ECO:0000313" key="3">
    <source>
        <dbReference type="EMBL" id="AUX93984.1"/>
    </source>
</evidence>
<dbReference type="SUPFAM" id="SSF53756">
    <property type="entry name" value="UDP-Glycosyltransferase/glycogen phosphorylase"/>
    <property type="match status" value="1"/>
</dbReference>
<keyword evidence="1" id="KW-0808">Transferase</keyword>
<dbReference type="InterPro" id="IPR001296">
    <property type="entry name" value="Glyco_trans_1"/>
</dbReference>
<evidence type="ECO:0000256" key="1">
    <source>
        <dbReference type="ARBA" id="ARBA00022679"/>
    </source>
</evidence>
<dbReference type="Pfam" id="PF00534">
    <property type="entry name" value="Glycos_transf_1"/>
    <property type="match status" value="1"/>
</dbReference>
<sequence>MLLVNASNLYVGGGLQVGVSIIEEFVKLDVDFIAAVSPPVYHQLGEKSRNKSIIIDKTPSGLLNFASRKTLDDIIAKHGIQDVFTVFGPSYWNPAVKNHLVGFALPWLIYDTQTVYNSLSVKEKLKKILLRYLQPYYYKSNATKIVVETADVKDKVAKLFGFPSEQVYLVSNTISANFSQPSLYDSSVAKKLPEKKADEIWLLTVSHNYPHKNLQVIYPLLEALPDNYKFVLTLDDDFLSELPAHHQKRIMLTGKITNAQCPPLYQRCDGMFLPTLLECFSASYVEAAYMNRPVFTSDRAFAKTVCGDHAFYFDPLNSDDIAAVIKNAFANPDTIEHYCIEARKAVDKLPDATERAKLYLSAIYAE</sequence>
<dbReference type="PANTHER" id="PTHR46401:SF2">
    <property type="entry name" value="GLYCOSYLTRANSFERASE WBBK-RELATED"/>
    <property type="match status" value="1"/>
</dbReference>
<protein>
    <recommendedName>
        <fullName evidence="2">Glycosyl transferase family 1 domain-containing protein</fullName>
    </recommendedName>
</protein>